<protein>
    <submittedName>
        <fullName evidence="1">Rhamnan synthesis protein F</fullName>
    </submittedName>
</protein>
<dbReference type="Proteomes" id="UP000054621">
    <property type="component" value="Unassembled WGS sequence"/>
</dbReference>
<dbReference type="AlphaFoldDB" id="A0A0W0YMS1"/>
<dbReference type="InterPro" id="IPR007739">
    <property type="entry name" value="RgpF"/>
</dbReference>
<dbReference type="OrthoDB" id="101857at2"/>
<dbReference type="Pfam" id="PF05045">
    <property type="entry name" value="RgpF"/>
    <property type="match status" value="1"/>
</dbReference>
<accession>A0A0W0YMS1</accession>
<comment type="caution">
    <text evidence="1">The sequence shown here is derived from an EMBL/GenBank/DDBJ whole genome shotgun (WGS) entry which is preliminary data.</text>
</comment>
<sequence>MKIFLKSKVKKVPLICLKPFSYSDEIALFVTFAANGVIKTHVPYYLHSLKKQKIAIILIIAANQPNIEIDADIIRETNGVFVRQNSGFDFAAWAHIFYEYPQLYNAKTLYLLNDSIIGPTNDDLFKNLITRIRQSSAGFIGLTDNFNEYRSPRHFQSYFLVMKTPALSSQIFQKFIRSIVPYKNKNKTIVNYETQLTRHLEHGGIHCDVIFPSKTMYDPTLFHWRTLLDDGFPFLKVSVIQDRLPLIVDNRGWQFHIAKHGYDLSLVSNAHTFKNPKLNDDVKNLSGKSSIAVYQIFYKKRQQYFLEDPFIPYDNSDSFAPMLCEYGVFKKIFDALLHKKYEYVGAVSWKFKRKTALSGEHFFNYIKKNPGYDVYFVNPFPRETIHRSVWTQGDLYHSGITELAQSILIQLKYDIDLFSIQNDINNTAYCNYWVGNELFWEKYMAFTLPIYYYILYESPLYLRDILLKKRADKKINAPYFPFLFERLFSTLLAVDPSIKYLRLSS</sequence>
<dbReference type="eggNOG" id="COG5010">
    <property type="taxonomic scope" value="Bacteria"/>
</dbReference>
<dbReference type="eggNOG" id="COG3754">
    <property type="taxonomic scope" value="Bacteria"/>
</dbReference>
<reference evidence="1 2" key="1">
    <citation type="submission" date="2015-11" db="EMBL/GenBank/DDBJ databases">
        <title>Genomic analysis of 38 Legionella species identifies large and diverse effector repertoires.</title>
        <authorList>
            <person name="Burstein D."/>
            <person name="Amaro F."/>
            <person name="Zusman T."/>
            <person name="Lifshitz Z."/>
            <person name="Cohen O."/>
            <person name="Gilbert J.A."/>
            <person name="Pupko T."/>
            <person name="Shuman H.A."/>
            <person name="Segal G."/>
        </authorList>
    </citation>
    <scope>NUCLEOTIDE SEQUENCE [LARGE SCALE GENOMIC DNA]</scope>
    <source>
        <strain evidence="1 2">Mt.St.Helens-4</strain>
    </source>
</reference>
<proteinExistence type="predicted"/>
<evidence type="ECO:0000313" key="2">
    <source>
        <dbReference type="Proteomes" id="UP000054621"/>
    </source>
</evidence>
<dbReference type="STRING" id="28087.Lsai_0785"/>
<dbReference type="RefSeq" id="WP_027272201.1">
    <property type="nucleotide sequence ID" value="NZ_CAAAJE010000034.1"/>
</dbReference>
<name>A0A0W0YMS1_9GAMM</name>
<dbReference type="PATRIC" id="fig|28087.4.peg.838"/>
<gene>
    <name evidence="1" type="ORF">Lsai_0785</name>
</gene>
<dbReference type="EMBL" id="LNYV01000013">
    <property type="protein sequence ID" value="KTD58178.1"/>
    <property type="molecule type" value="Genomic_DNA"/>
</dbReference>
<evidence type="ECO:0000313" key="1">
    <source>
        <dbReference type="EMBL" id="KTD58178.1"/>
    </source>
</evidence>
<organism evidence="1 2">
    <name type="scientific">Legionella sainthelensi</name>
    <dbReference type="NCBI Taxonomy" id="28087"/>
    <lineage>
        <taxon>Bacteria</taxon>
        <taxon>Pseudomonadati</taxon>
        <taxon>Pseudomonadota</taxon>
        <taxon>Gammaproteobacteria</taxon>
        <taxon>Legionellales</taxon>
        <taxon>Legionellaceae</taxon>
        <taxon>Legionella</taxon>
    </lineage>
</organism>